<name>A0A4Z0M9G6_9GAMM</name>
<accession>A0A4Z0M9G6</accession>
<dbReference type="AlphaFoldDB" id="A0A4Z0M9G6"/>
<dbReference type="RefSeq" id="WP_135440748.1">
    <property type="nucleotide sequence ID" value="NZ_SRLE01000001.1"/>
</dbReference>
<proteinExistence type="predicted"/>
<protein>
    <submittedName>
        <fullName evidence="1">Uncharacterized protein</fullName>
    </submittedName>
</protein>
<sequence>MASIAAERPSFFALQYLSAVDLNAIVDYLRTTAARQNLGQHSWGIAVGLDLVSQPVTDTTVEYYVQPGVAVDGYGRIIVVSNPTRIEAGQFVGVGSGNVDVWIRYDETDLSATRPGFNACSAQDSYARAGESFAIEVGGKTSILDRQSGITVNDQLLVDAREALISVDPDAQLLCDGAVPHQQLPVDDATARWLVPLGHVHWSAADNAFLPLVDPAAQQALDSGAGTQTPDQVYEALMASRAKRRLLGVVAESLFAAQGLIRLRERTDEPDPAGNNDAVCRARQVKTSDLHYCDGRLKPKELVWLEGNVRVTGDARLLDGRLEFRDAAGRDYLERTVDGALVSPIVPALMQRADNNPRHGTDLQVLLGGSEDGRNRFTIGSITFSGSDICNPGSVVQNAVVIQDNGLVGIGTTNPDSLLEAPLTMRGRAETVVENEGTEDETSYDIYRLASFEADSGVTQWQLDLWDVEGTERKGLNLTETGLAQSRLFLAPGGDVGIGTVDPAEQLHVVGDAPAVFIDINSLSGTPRSRLEFGSDGVERANVHWHKNNDRLVLHHDGEDSLVINGDLVGLGTGDPLTTLHLFSGNDVTLADNAGYLLIGDVNADNLVVDVNEIQARNNGATQGLHVQAHGGEFSIHHWDTSRRFTVADDGDVGIGTSAPLAKLDVRGDVRFGNTAELRAVGGAQGLRTVAGRVAANGNEEVGTGYSVSKGPLGQYTITFSPGFTAHPIVVANAHGNPDNILSVTVTSNSTALIQVTDIRDRNEDPGSTAATQAEDRAFNFIAMGAR</sequence>
<evidence type="ECO:0000313" key="1">
    <source>
        <dbReference type="EMBL" id="TGD76171.1"/>
    </source>
</evidence>
<organism evidence="1 2">
    <name type="scientific">Mangrovimicrobium sediminis</name>
    <dbReference type="NCBI Taxonomy" id="2562682"/>
    <lineage>
        <taxon>Bacteria</taxon>
        <taxon>Pseudomonadati</taxon>
        <taxon>Pseudomonadota</taxon>
        <taxon>Gammaproteobacteria</taxon>
        <taxon>Cellvibrionales</taxon>
        <taxon>Halieaceae</taxon>
        <taxon>Mangrovimicrobium</taxon>
    </lineage>
</organism>
<comment type="caution">
    <text evidence="1">The sequence shown here is derived from an EMBL/GenBank/DDBJ whole genome shotgun (WGS) entry which is preliminary data.</text>
</comment>
<keyword evidence="2" id="KW-1185">Reference proteome</keyword>
<gene>
    <name evidence="1" type="ORF">E4634_01080</name>
</gene>
<dbReference type="EMBL" id="SRLE01000001">
    <property type="protein sequence ID" value="TGD76171.1"/>
    <property type="molecule type" value="Genomic_DNA"/>
</dbReference>
<dbReference type="OrthoDB" id="147470at2"/>
<dbReference type="Proteomes" id="UP000298050">
    <property type="component" value="Unassembled WGS sequence"/>
</dbReference>
<reference evidence="1 2" key="1">
    <citation type="submission" date="2019-04" db="EMBL/GenBank/DDBJ databases">
        <title>Taxonomy of novel Haliea sp. from mangrove soil of West Coast of India.</title>
        <authorList>
            <person name="Verma A."/>
            <person name="Kumar P."/>
            <person name="Krishnamurthi S."/>
        </authorList>
    </citation>
    <scope>NUCLEOTIDE SEQUENCE [LARGE SCALE GENOMIC DNA]</scope>
    <source>
        <strain evidence="1 2">SAOS-164</strain>
    </source>
</reference>
<evidence type="ECO:0000313" key="2">
    <source>
        <dbReference type="Proteomes" id="UP000298050"/>
    </source>
</evidence>